<dbReference type="AlphaFoldDB" id="A0A0G1XII4"/>
<sequence length="176" mass="18582">MLSFLVLSSALAADPLDVARAIDIIVREGDVMPPRAFNKTVTEGNTSTVINTTMYGWGVTLVGCKGYENAGIGYITVLDGAASLLVALAEVPSSHGGTVVIEAVDARMPNVSKLDGKVDELPDMPNALAVRNQQRLLDNVVTCLLTASERGPVAPESQPLPDVFTIELNTENSISM</sequence>
<protein>
    <submittedName>
        <fullName evidence="1">Uncharacterized protein</fullName>
    </submittedName>
</protein>
<name>A0A0G1XII4_9BACT</name>
<dbReference type="Proteomes" id="UP000034846">
    <property type="component" value="Unassembled WGS sequence"/>
</dbReference>
<reference evidence="1 2" key="1">
    <citation type="journal article" date="2015" name="Nature">
        <title>rRNA introns, odd ribosomes, and small enigmatic genomes across a large radiation of phyla.</title>
        <authorList>
            <person name="Brown C.T."/>
            <person name="Hug L.A."/>
            <person name="Thomas B.C."/>
            <person name="Sharon I."/>
            <person name="Castelle C.J."/>
            <person name="Singh A."/>
            <person name="Wilkins M.J."/>
            <person name="Williams K.H."/>
            <person name="Banfield J.F."/>
        </authorList>
    </citation>
    <scope>NUCLEOTIDE SEQUENCE [LARGE SCALE GENOMIC DNA]</scope>
</reference>
<evidence type="ECO:0000313" key="1">
    <source>
        <dbReference type="EMBL" id="KKW30715.1"/>
    </source>
</evidence>
<organism evidence="1 2">
    <name type="scientific">Candidatus Uhrbacteria bacterium GW2011_GWD2_52_7</name>
    <dbReference type="NCBI Taxonomy" id="1618989"/>
    <lineage>
        <taxon>Bacteria</taxon>
        <taxon>Candidatus Uhriibacteriota</taxon>
    </lineage>
</organism>
<gene>
    <name evidence="1" type="ORF">UY72_C0004G0004</name>
</gene>
<proteinExistence type="predicted"/>
<accession>A0A0G1XII4</accession>
<comment type="caution">
    <text evidence="1">The sequence shown here is derived from an EMBL/GenBank/DDBJ whole genome shotgun (WGS) entry which is preliminary data.</text>
</comment>
<dbReference type="EMBL" id="LCRD01000004">
    <property type="protein sequence ID" value="KKW30715.1"/>
    <property type="molecule type" value="Genomic_DNA"/>
</dbReference>
<evidence type="ECO:0000313" key="2">
    <source>
        <dbReference type="Proteomes" id="UP000034846"/>
    </source>
</evidence>